<proteinExistence type="predicted"/>
<evidence type="ECO:0000256" key="1">
    <source>
        <dbReference type="SAM" id="Phobius"/>
    </source>
</evidence>
<accession>A0A822YH54</accession>
<gene>
    <name evidence="2" type="ORF">HUJ06_009460</name>
</gene>
<evidence type="ECO:0000313" key="2">
    <source>
        <dbReference type="EMBL" id="DAD30609.1"/>
    </source>
</evidence>
<keyword evidence="3" id="KW-1185">Reference proteome</keyword>
<protein>
    <submittedName>
        <fullName evidence="2">Uncharacterized protein</fullName>
    </submittedName>
</protein>
<organism evidence="2 3">
    <name type="scientific">Nelumbo nucifera</name>
    <name type="common">Sacred lotus</name>
    <dbReference type="NCBI Taxonomy" id="4432"/>
    <lineage>
        <taxon>Eukaryota</taxon>
        <taxon>Viridiplantae</taxon>
        <taxon>Streptophyta</taxon>
        <taxon>Embryophyta</taxon>
        <taxon>Tracheophyta</taxon>
        <taxon>Spermatophyta</taxon>
        <taxon>Magnoliopsida</taxon>
        <taxon>Proteales</taxon>
        <taxon>Nelumbonaceae</taxon>
        <taxon>Nelumbo</taxon>
    </lineage>
</organism>
<dbReference type="Proteomes" id="UP000607653">
    <property type="component" value="Unassembled WGS sequence"/>
</dbReference>
<feature type="transmembrane region" description="Helical" evidence="1">
    <location>
        <begin position="6"/>
        <end position="26"/>
    </location>
</feature>
<name>A0A822YH54_NELNU</name>
<keyword evidence="1" id="KW-0812">Transmembrane</keyword>
<keyword evidence="1" id="KW-0472">Membrane</keyword>
<keyword evidence="1" id="KW-1133">Transmembrane helix</keyword>
<dbReference type="EMBL" id="DUZY01000003">
    <property type="protein sequence ID" value="DAD30609.1"/>
    <property type="molecule type" value="Genomic_DNA"/>
</dbReference>
<comment type="caution">
    <text evidence="2">The sequence shown here is derived from an EMBL/GenBank/DDBJ whole genome shotgun (WGS) entry which is preliminary data.</text>
</comment>
<evidence type="ECO:0000313" key="3">
    <source>
        <dbReference type="Proteomes" id="UP000607653"/>
    </source>
</evidence>
<dbReference type="AlphaFoldDB" id="A0A822YH54"/>
<sequence length="44" mass="5251">MVYTYYGLATSLLFLIFLSLCYFLYFHEISISYEIQRVDVAKCL</sequence>
<reference evidence="2 3" key="1">
    <citation type="journal article" date="2020" name="Mol. Biol. Evol.">
        <title>Distinct Expression and Methylation Patterns for Genes with Different Fates following a Single Whole-Genome Duplication in Flowering Plants.</title>
        <authorList>
            <person name="Shi T."/>
            <person name="Rahmani R.S."/>
            <person name="Gugger P.F."/>
            <person name="Wang M."/>
            <person name="Li H."/>
            <person name="Zhang Y."/>
            <person name="Li Z."/>
            <person name="Wang Q."/>
            <person name="Van de Peer Y."/>
            <person name="Marchal K."/>
            <person name="Chen J."/>
        </authorList>
    </citation>
    <scope>NUCLEOTIDE SEQUENCE [LARGE SCALE GENOMIC DNA]</scope>
    <source>
        <tissue evidence="2">Leaf</tissue>
    </source>
</reference>